<evidence type="ECO:0000256" key="2">
    <source>
        <dbReference type="ARBA" id="ARBA00010617"/>
    </source>
</evidence>
<dbReference type="PANTHER" id="PTHR46696:SF1">
    <property type="entry name" value="CYTOCHROME P450 YJIB-RELATED"/>
    <property type="match status" value="1"/>
</dbReference>
<evidence type="ECO:0000313" key="5">
    <source>
        <dbReference type="Proteomes" id="UP000070282"/>
    </source>
</evidence>
<gene>
    <name evidence="4" type="ORF">J122_3327</name>
</gene>
<keyword evidence="3" id="KW-0349">Heme</keyword>
<dbReference type="Pfam" id="PF00067">
    <property type="entry name" value="p450"/>
    <property type="match status" value="1"/>
</dbReference>
<evidence type="ECO:0000256" key="1">
    <source>
        <dbReference type="ARBA" id="ARBA00001971"/>
    </source>
</evidence>
<dbReference type="PANTHER" id="PTHR46696">
    <property type="entry name" value="P450, PUTATIVE (EUROFUNG)-RELATED"/>
    <property type="match status" value="1"/>
</dbReference>
<comment type="cofactor">
    <cofactor evidence="1">
        <name>heme</name>
        <dbReference type="ChEBI" id="CHEBI:30413"/>
    </cofactor>
</comment>
<dbReference type="PATRIC" id="fig|1306954.6.peg.1896"/>
<sequence length="469" mass="53598">MNLLNSLIEPALKPVMDKAAAVIPVHWQVRGAHAIQSIKQRTGRSREVPVFNEVPLPDVSTLALQDIDLSNPFLYRQGLWGSYFKRLRDECPVHFQKQSPFGPFWSITRYEDIMFVDTRHDLFSAEPIISIGPQPEGLEIETFIAMDPPRHDAQRQAVQGVVAPKNLAQMEALIRSRTADVLDQLPVDEPFDWVQRVSVELTSRMLATLFDFPFELRHKLAYWSDVASGAPESTGGHANRDEFFRAAADMAQQMSLLWREKEARKAAGEETGFDLISLLLANDDTRDMINRPMEFMGNMVLLIIGGNDTTRNSMTGGVLALNQFPEEFTKLKEKPELIPNMVSEIIRWQTPLAYMRRVAKQDVTLNGQTIKQGDKVVMWYASGNRDERAFEEDPELFIIDRKNVRKHLSFGFGVHRCMGNRLAEMQLRILWEEILKRFDGIDVLAEPEYVQSNFVRGYSAMMVKLSARQ</sequence>
<keyword evidence="5" id="KW-1185">Reference proteome</keyword>
<dbReference type="InterPro" id="IPR036396">
    <property type="entry name" value="Cyt_P450_sf"/>
</dbReference>
<dbReference type="GO" id="GO:0020037">
    <property type="term" value="F:heme binding"/>
    <property type="evidence" value="ECO:0007669"/>
    <property type="project" value="InterPro"/>
</dbReference>
<dbReference type="PRINTS" id="PR00359">
    <property type="entry name" value="BP450"/>
</dbReference>
<comment type="similarity">
    <text evidence="2 3">Belongs to the cytochrome P450 family.</text>
</comment>
<protein>
    <submittedName>
        <fullName evidence="4">Putative cytochrome P450 hydroxylase</fullName>
    </submittedName>
</protein>
<dbReference type="InterPro" id="IPR001128">
    <property type="entry name" value="Cyt_P450"/>
</dbReference>
<reference evidence="5" key="1">
    <citation type="submission" date="2015-12" db="EMBL/GenBank/DDBJ databases">
        <authorList>
            <person name="Lima A."/>
            <person name="Farahani Zayas N."/>
            <person name="Castro Da Silva M.A."/>
            <person name="Cabral A."/>
            <person name="Pessatti M.L."/>
        </authorList>
    </citation>
    <scope>NUCLEOTIDE SEQUENCE [LARGE SCALE GENOMIC DNA]</scope>
    <source>
        <strain evidence="5">LAMA 842</strain>
    </source>
</reference>
<dbReference type="GO" id="GO:0005506">
    <property type="term" value="F:iron ion binding"/>
    <property type="evidence" value="ECO:0007669"/>
    <property type="project" value="InterPro"/>
</dbReference>
<evidence type="ECO:0000313" key="4">
    <source>
        <dbReference type="EMBL" id="KXO07617.1"/>
    </source>
</evidence>
<dbReference type="InterPro" id="IPR002397">
    <property type="entry name" value="Cyt_P450_B"/>
</dbReference>
<dbReference type="SUPFAM" id="SSF48264">
    <property type="entry name" value="Cytochrome P450"/>
    <property type="match status" value="1"/>
</dbReference>
<dbReference type="Gene3D" id="1.10.630.10">
    <property type="entry name" value="Cytochrome P450"/>
    <property type="match status" value="1"/>
</dbReference>
<name>A0A137S5A8_9GAMM</name>
<dbReference type="AlphaFoldDB" id="A0A137S5A8"/>
<dbReference type="GO" id="GO:0016705">
    <property type="term" value="F:oxidoreductase activity, acting on paired donors, with incorporation or reduction of molecular oxygen"/>
    <property type="evidence" value="ECO:0007669"/>
    <property type="project" value="InterPro"/>
</dbReference>
<dbReference type="EMBL" id="LOCO01000022">
    <property type="protein sequence ID" value="KXO07617.1"/>
    <property type="molecule type" value="Genomic_DNA"/>
</dbReference>
<keyword evidence="3" id="KW-0560">Oxidoreductase</keyword>
<dbReference type="PROSITE" id="PS00086">
    <property type="entry name" value="CYTOCHROME_P450"/>
    <property type="match status" value="1"/>
</dbReference>
<dbReference type="InterPro" id="IPR017972">
    <property type="entry name" value="Cyt_P450_CS"/>
</dbReference>
<accession>A0A137S5A8</accession>
<proteinExistence type="inferred from homology"/>
<keyword evidence="3" id="KW-0479">Metal-binding</keyword>
<keyword evidence="3" id="KW-0408">Iron</keyword>
<dbReference type="GO" id="GO:0004497">
    <property type="term" value="F:monooxygenase activity"/>
    <property type="evidence" value="ECO:0007669"/>
    <property type="project" value="UniProtKB-KW"/>
</dbReference>
<comment type="caution">
    <text evidence="4">The sequence shown here is derived from an EMBL/GenBank/DDBJ whole genome shotgun (WGS) entry which is preliminary data.</text>
</comment>
<organism evidence="4 5">
    <name type="scientific">Marinobacter excellens LAMA 842</name>
    <dbReference type="NCBI Taxonomy" id="1306954"/>
    <lineage>
        <taxon>Bacteria</taxon>
        <taxon>Pseudomonadati</taxon>
        <taxon>Pseudomonadota</taxon>
        <taxon>Gammaproteobacteria</taxon>
        <taxon>Pseudomonadales</taxon>
        <taxon>Marinobacteraceae</taxon>
        <taxon>Marinobacter</taxon>
    </lineage>
</organism>
<dbReference type="CDD" id="cd11033">
    <property type="entry name" value="CYP142-like"/>
    <property type="match status" value="1"/>
</dbReference>
<dbReference type="Proteomes" id="UP000070282">
    <property type="component" value="Unassembled WGS sequence"/>
</dbReference>
<evidence type="ECO:0000256" key="3">
    <source>
        <dbReference type="RuleBase" id="RU000461"/>
    </source>
</evidence>
<keyword evidence="3" id="KW-0503">Monooxygenase</keyword>